<evidence type="ECO:0000256" key="4">
    <source>
        <dbReference type="PROSITE-ProRule" id="PRU00134"/>
    </source>
</evidence>
<dbReference type="OrthoDB" id="550206at2759"/>
<protein>
    <recommendedName>
        <fullName evidence="6">MYND-type domain-containing protein</fullName>
    </recommendedName>
</protein>
<feature type="compositionally biased region" description="Basic residues" evidence="5">
    <location>
        <begin position="95"/>
        <end position="107"/>
    </location>
</feature>
<dbReference type="GO" id="GO:0008270">
    <property type="term" value="F:zinc ion binding"/>
    <property type="evidence" value="ECO:0007669"/>
    <property type="project" value="UniProtKB-KW"/>
</dbReference>
<dbReference type="RefSeq" id="XP_013894682.1">
    <property type="nucleotide sequence ID" value="XM_014039228.1"/>
</dbReference>
<sequence>SSHGGPALWPTSIVDAIWVMCMRAADPVAAAASVLDAAPELLKRLERLCSALDAMAFELHGTRAGESRARRVLGSPQVVAQRVLEQLQHAQQRQQQHKQQHDHHRHQQQQEQRQQQPALPAAAQSAQAACAGCGAFEAADSSAVRLRLCRGCRQVRYCGEECMRRHWASHRPACKAAQASAASAQQGAGVVGKLDE</sequence>
<evidence type="ECO:0000259" key="6">
    <source>
        <dbReference type="PROSITE" id="PS50865"/>
    </source>
</evidence>
<dbReference type="Pfam" id="PF01753">
    <property type="entry name" value="zf-MYND"/>
    <property type="match status" value="1"/>
</dbReference>
<dbReference type="Gene3D" id="6.10.140.2220">
    <property type="match status" value="1"/>
</dbReference>
<name>A0A0D2J7D2_9CHLO</name>
<evidence type="ECO:0000256" key="3">
    <source>
        <dbReference type="ARBA" id="ARBA00022833"/>
    </source>
</evidence>
<dbReference type="GeneID" id="25729649"/>
<accession>A0A0D2J7D2</accession>
<dbReference type="PROSITE" id="PS01360">
    <property type="entry name" value="ZF_MYND_1"/>
    <property type="match status" value="1"/>
</dbReference>
<dbReference type="InterPro" id="IPR002893">
    <property type="entry name" value="Znf_MYND"/>
</dbReference>
<evidence type="ECO:0000313" key="7">
    <source>
        <dbReference type="EMBL" id="KIY95662.1"/>
    </source>
</evidence>
<dbReference type="PROSITE" id="PS50865">
    <property type="entry name" value="ZF_MYND_2"/>
    <property type="match status" value="1"/>
</dbReference>
<dbReference type="AlphaFoldDB" id="A0A0D2J7D2"/>
<keyword evidence="3" id="KW-0862">Zinc</keyword>
<feature type="domain" description="MYND-type" evidence="6">
    <location>
        <begin position="130"/>
        <end position="174"/>
    </location>
</feature>
<gene>
    <name evidence="7" type="ORF">MNEG_12300</name>
</gene>
<dbReference type="KEGG" id="mng:MNEG_12300"/>
<keyword evidence="1" id="KW-0479">Metal-binding</keyword>
<feature type="compositionally biased region" description="Low complexity" evidence="5">
    <location>
        <begin position="109"/>
        <end position="120"/>
    </location>
</feature>
<dbReference type="EMBL" id="KK103392">
    <property type="protein sequence ID" value="KIY95662.1"/>
    <property type="molecule type" value="Genomic_DNA"/>
</dbReference>
<dbReference type="Proteomes" id="UP000054498">
    <property type="component" value="Unassembled WGS sequence"/>
</dbReference>
<evidence type="ECO:0000256" key="5">
    <source>
        <dbReference type="SAM" id="MobiDB-lite"/>
    </source>
</evidence>
<evidence type="ECO:0000256" key="1">
    <source>
        <dbReference type="ARBA" id="ARBA00022723"/>
    </source>
</evidence>
<dbReference type="STRING" id="145388.A0A0D2J7D2"/>
<proteinExistence type="predicted"/>
<reference evidence="7 8" key="1">
    <citation type="journal article" date="2013" name="BMC Genomics">
        <title>Reconstruction of the lipid metabolism for the microalga Monoraphidium neglectum from its genome sequence reveals characteristics suitable for biofuel production.</title>
        <authorList>
            <person name="Bogen C."/>
            <person name="Al-Dilaimi A."/>
            <person name="Albersmeier A."/>
            <person name="Wichmann J."/>
            <person name="Grundmann M."/>
            <person name="Rupp O."/>
            <person name="Lauersen K.J."/>
            <person name="Blifernez-Klassen O."/>
            <person name="Kalinowski J."/>
            <person name="Goesmann A."/>
            <person name="Mussgnug J.H."/>
            <person name="Kruse O."/>
        </authorList>
    </citation>
    <scope>NUCLEOTIDE SEQUENCE [LARGE SCALE GENOMIC DNA]</scope>
    <source>
        <strain evidence="7 8">SAG 48.87</strain>
    </source>
</reference>
<organism evidence="7 8">
    <name type="scientific">Monoraphidium neglectum</name>
    <dbReference type="NCBI Taxonomy" id="145388"/>
    <lineage>
        <taxon>Eukaryota</taxon>
        <taxon>Viridiplantae</taxon>
        <taxon>Chlorophyta</taxon>
        <taxon>core chlorophytes</taxon>
        <taxon>Chlorophyceae</taxon>
        <taxon>CS clade</taxon>
        <taxon>Sphaeropleales</taxon>
        <taxon>Selenastraceae</taxon>
        <taxon>Monoraphidium</taxon>
    </lineage>
</organism>
<dbReference type="SUPFAM" id="SSF144232">
    <property type="entry name" value="HIT/MYND zinc finger-like"/>
    <property type="match status" value="1"/>
</dbReference>
<feature type="non-terminal residue" evidence="7">
    <location>
        <position position="1"/>
    </location>
</feature>
<keyword evidence="2 4" id="KW-0863">Zinc-finger</keyword>
<evidence type="ECO:0000313" key="8">
    <source>
        <dbReference type="Proteomes" id="UP000054498"/>
    </source>
</evidence>
<keyword evidence="8" id="KW-1185">Reference proteome</keyword>
<evidence type="ECO:0000256" key="2">
    <source>
        <dbReference type="ARBA" id="ARBA00022771"/>
    </source>
</evidence>
<feature type="region of interest" description="Disordered" evidence="5">
    <location>
        <begin position="87"/>
        <end position="120"/>
    </location>
</feature>